<dbReference type="OrthoDB" id="384974at2"/>
<dbReference type="KEGG" id="pbf:CFX0092_A0890"/>
<evidence type="ECO:0000313" key="4">
    <source>
        <dbReference type="EMBL" id="CUS02768.2"/>
    </source>
</evidence>
<dbReference type="EMBL" id="LN890655">
    <property type="protein sequence ID" value="CUS02768.2"/>
    <property type="molecule type" value="Genomic_DNA"/>
</dbReference>
<dbReference type="Pfam" id="PF08327">
    <property type="entry name" value="AHSA1"/>
    <property type="match status" value="1"/>
</dbReference>
<dbReference type="Gene3D" id="3.30.530.20">
    <property type="match status" value="2"/>
</dbReference>
<feature type="region of interest" description="Disordered" evidence="2">
    <location>
        <begin position="1"/>
        <end position="20"/>
    </location>
</feature>
<dbReference type="AlphaFoldDB" id="A0A160T1S0"/>
<dbReference type="Proteomes" id="UP000215027">
    <property type="component" value="Chromosome I"/>
</dbReference>
<protein>
    <recommendedName>
        <fullName evidence="3">Activator of Hsp90 ATPase homologue 1/2-like C-terminal domain-containing protein</fullName>
    </recommendedName>
</protein>
<gene>
    <name evidence="4" type="ORF">CFX0092_A0890</name>
</gene>
<dbReference type="RefSeq" id="WP_095042344.1">
    <property type="nucleotide sequence ID" value="NZ_LN890655.1"/>
</dbReference>
<evidence type="ECO:0000313" key="5">
    <source>
        <dbReference type="Proteomes" id="UP000215027"/>
    </source>
</evidence>
<name>A0A160T1S0_9CHLR</name>
<organism evidence="4 5">
    <name type="scientific">Candidatus Promineifilum breve</name>
    <dbReference type="NCBI Taxonomy" id="1806508"/>
    <lineage>
        <taxon>Bacteria</taxon>
        <taxon>Bacillati</taxon>
        <taxon>Chloroflexota</taxon>
        <taxon>Ardenticatenia</taxon>
        <taxon>Candidatus Promineifilales</taxon>
        <taxon>Candidatus Promineifilaceae</taxon>
        <taxon>Candidatus Promineifilum</taxon>
    </lineage>
</organism>
<dbReference type="InterPro" id="IPR023393">
    <property type="entry name" value="START-like_dom_sf"/>
</dbReference>
<evidence type="ECO:0000256" key="1">
    <source>
        <dbReference type="ARBA" id="ARBA00006817"/>
    </source>
</evidence>
<reference evidence="4" key="1">
    <citation type="submission" date="2016-01" db="EMBL/GenBank/DDBJ databases">
        <authorList>
            <person name="Mcilroy J.S."/>
            <person name="Karst M S."/>
            <person name="Albertsen M."/>
        </authorList>
    </citation>
    <scope>NUCLEOTIDE SEQUENCE</scope>
    <source>
        <strain evidence="4">Cfx-K</strain>
    </source>
</reference>
<evidence type="ECO:0000256" key="2">
    <source>
        <dbReference type="SAM" id="MobiDB-lite"/>
    </source>
</evidence>
<feature type="domain" description="Activator of Hsp90 ATPase homologue 1/2-like C-terminal" evidence="3">
    <location>
        <begin position="117"/>
        <end position="183"/>
    </location>
</feature>
<keyword evidence="5" id="KW-1185">Reference proteome</keyword>
<evidence type="ECO:0000259" key="3">
    <source>
        <dbReference type="Pfam" id="PF08327"/>
    </source>
</evidence>
<dbReference type="InterPro" id="IPR013538">
    <property type="entry name" value="ASHA1/2-like_C"/>
</dbReference>
<accession>A0A160T1S0</accession>
<comment type="similarity">
    <text evidence="1">Belongs to the AHA1 family.</text>
</comment>
<dbReference type="SUPFAM" id="SSF55961">
    <property type="entry name" value="Bet v1-like"/>
    <property type="match status" value="1"/>
</dbReference>
<dbReference type="CDD" id="cd07814">
    <property type="entry name" value="SRPBCC_CalC_Aha1-like"/>
    <property type="match status" value="1"/>
</dbReference>
<proteinExistence type="inferred from homology"/>
<sequence>MPDLDPAEVSGTSDEAVTRATGQPWRAWMALLDAAGGREMNHKQLVAQLDAQGVGPWWRQQVAVAYENSRGLRARHEMPDGYQISRSRTMPVPIERLYDAWLNEEARRRWLPDADFTVRKATAPSSIRLSWADGSRIDVELNAKGPEKTTVRVQHDKLPDAAAAERMKAYWAAALENLAATIE</sequence>